<gene>
    <name evidence="10" type="ORF">ACA1_362780</name>
</gene>
<evidence type="ECO:0000256" key="1">
    <source>
        <dbReference type="ARBA" id="ARBA00004245"/>
    </source>
</evidence>
<evidence type="ECO:0000256" key="3">
    <source>
        <dbReference type="ARBA" id="ARBA00022490"/>
    </source>
</evidence>
<dbReference type="RefSeq" id="XP_004333804.1">
    <property type="nucleotide sequence ID" value="XM_004333756.1"/>
</dbReference>
<feature type="region of interest" description="Disordered" evidence="8">
    <location>
        <begin position="433"/>
        <end position="454"/>
    </location>
</feature>
<evidence type="ECO:0000256" key="2">
    <source>
        <dbReference type="ARBA" id="ARBA00009557"/>
    </source>
</evidence>
<dbReference type="InterPro" id="IPR029006">
    <property type="entry name" value="ADF-H/Gelsolin-like_dom_sf"/>
</dbReference>
<sequence length="482" mass="50616">MSSSVPMPLAPELRQAFTAGHRAITVQIVDENLKLGATLPKGSSEAADFDKLKGLVSADAPCYLLFHLSSPSGWLIITYIPETVKVSDKMVYAATKSRLKTELGNHTLSTRCTPTNPDLVWSSYAGAKASPVPYSRREKAVHALVRSSRLDKYSRAGADVVVVVAAVVGAHVQDKAEADARVEFNTHSGNKSSGYHTVTLPFTESATAALEELKQGTVNFVELKITEAKNSIEAVGTKTVEVSELSSVLPEDEPRFCFFHWANAPAISAASAAASATTRSTVTPITGSSVSSLSARFENTGSSSGQSYNQTGGYRAAGGFVAPGGLRNSGSTATATASSSSSSASASAVNTSKIFFIYYCPDKSPPQLRMVYSTAKPAVASSAEPIVGQIRRKVEVCDRTELTEEYMRSTAAAPASPYSSPYNSPLQARLNASRGTAGGSQLGSSSNKTLQGHPVYTMGAPTVNVGGKSKRIVIPPSVAYHG</sequence>
<comment type="similarity">
    <text evidence="2">Belongs to the actin-binding proteins ADF family. Twinfilin subfamily.</text>
</comment>
<dbReference type="Proteomes" id="UP000011083">
    <property type="component" value="Unassembled WGS sequence"/>
</dbReference>
<evidence type="ECO:0000313" key="10">
    <source>
        <dbReference type="EMBL" id="ELR11791.1"/>
    </source>
</evidence>
<comment type="subcellular location">
    <subcellularLocation>
        <location evidence="1">Cytoplasm</location>
        <location evidence="1">Cytoskeleton</location>
    </subcellularLocation>
</comment>
<dbReference type="InterPro" id="IPR028458">
    <property type="entry name" value="Twinfilin"/>
</dbReference>
<evidence type="ECO:0000256" key="7">
    <source>
        <dbReference type="ARBA" id="ARBA00038532"/>
    </source>
</evidence>
<keyword evidence="3" id="KW-0963">Cytoplasm</keyword>
<dbReference type="PANTHER" id="PTHR13759">
    <property type="entry name" value="TWINFILIN"/>
    <property type="match status" value="1"/>
</dbReference>
<keyword evidence="11" id="KW-1185">Reference proteome</keyword>
<dbReference type="VEuPathDB" id="AmoebaDB:ACA1_362780"/>
<organism evidence="10 11">
    <name type="scientific">Acanthamoeba castellanii (strain ATCC 30010 / Neff)</name>
    <dbReference type="NCBI Taxonomy" id="1257118"/>
    <lineage>
        <taxon>Eukaryota</taxon>
        <taxon>Amoebozoa</taxon>
        <taxon>Discosea</taxon>
        <taxon>Longamoebia</taxon>
        <taxon>Centramoebida</taxon>
        <taxon>Acanthamoebidae</taxon>
        <taxon>Acanthamoeba</taxon>
    </lineage>
</organism>
<dbReference type="Pfam" id="PF00241">
    <property type="entry name" value="Cofilin_ADF"/>
    <property type="match status" value="3"/>
</dbReference>
<dbReference type="OMA" id="HWANAPA"/>
<dbReference type="EMBL" id="KB008147">
    <property type="protein sequence ID" value="ELR11791.1"/>
    <property type="molecule type" value="Genomic_DNA"/>
</dbReference>
<dbReference type="GO" id="GO:0030042">
    <property type="term" value="P:actin filament depolymerization"/>
    <property type="evidence" value="ECO:0007669"/>
    <property type="project" value="TreeGrafter"/>
</dbReference>
<dbReference type="STRING" id="1257118.L8GHX4"/>
<dbReference type="InterPro" id="IPR002108">
    <property type="entry name" value="ADF-H"/>
</dbReference>
<dbReference type="SUPFAM" id="SSF55753">
    <property type="entry name" value="Actin depolymerizing proteins"/>
    <property type="match status" value="2"/>
</dbReference>
<evidence type="ECO:0000259" key="9">
    <source>
        <dbReference type="PROSITE" id="PS51263"/>
    </source>
</evidence>
<protein>
    <submittedName>
        <fullName evidence="10">Cofilin/tropomyosin-type actin-binding protein</fullName>
    </submittedName>
</protein>
<dbReference type="AlphaFoldDB" id="L8GHX4"/>
<dbReference type="GO" id="GO:0005737">
    <property type="term" value="C:cytoplasm"/>
    <property type="evidence" value="ECO:0007669"/>
    <property type="project" value="TreeGrafter"/>
</dbReference>
<evidence type="ECO:0000256" key="5">
    <source>
        <dbReference type="ARBA" id="ARBA00023203"/>
    </source>
</evidence>
<dbReference type="SMART" id="SM00102">
    <property type="entry name" value="ADF"/>
    <property type="match status" value="2"/>
</dbReference>
<evidence type="ECO:0000256" key="6">
    <source>
        <dbReference type="ARBA" id="ARBA00023212"/>
    </source>
</evidence>
<dbReference type="GO" id="GO:0005884">
    <property type="term" value="C:actin filament"/>
    <property type="evidence" value="ECO:0007669"/>
    <property type="project" value="TreeGrafter"/>
</dbReference>
<dbReference type="GeneID" id="14912221"/>
<evidence type="ECO:0000256" key="4">
    <source>
        <dbReference type="ARBA" id="ARBA00022737"/>
    </source>
</evidence>
<accession>L8GHX4</accession>
<keyword evidence="6" id="KW-0206">Cytoskeleton</keyword>
<dbReference type="GO" id="GO:0051016">
    <property type="term" value="P:barbed-end actin filament capping"/>
    <property type="evidence" value="ECO:0007669"/>
    <property type="project" value="TreeGrafter"/>
</dbReference>
<comment type="subunit">
    <text evidence="7">Interacts with G-actin; ADP-actin form.</text>
</comment>
<name>L8GHX4_ACACF</name>
<dbReference type="GO" id="GO:0003785">
    <property type="term" value="F:actin monomer binding"/>
    <property type="evidence" value="ECO:0007669"/>
    <property type="project" value="TreeGrafter"/>
</dbReference>
<dbReference type="PANTHER" id="PTHR13759:SF1">
    <property type="entry name" value="TWINFILIN"/>
    <property type="match status" value="1"/>
</dbReference>
<dbReference type="PROSITE" id="PS51263">
    <property type="entry name" value="ADF_H"/>
    <property type="match status" value="1"/>
</dbReference>
<keyword evidence="5" id="KW-0009">Actin-binding</keyword>
<dbReference type="GO" id="GO:0051015">
    <property type="term" value="F:actin filament binding"/>
    <property type="evidence" value="ECO:0007669"/>
    <property type="project" value="TreeGrafter"/>
</dbReference>
<reference evidence="10 11" key="1">
    <citation type="journal article" date="2013" name="Genome Biol.">
        <title>Genome of Acanthamoeba castellanii highlights extensive lateral gene transfer and early evolution of tyrosine kinase signaling.</title>
        <authorList>
            <person name="Clarke M."/>
            <person name="Lohan A.J."/>
            <person name="Liu B."/>
            <person name="Lagkouvardos I."/>
            <person name="Roy S."/>
            <person name="Zafar N."/>
            <person name="Bertelli C."/>
            <person name="Schilde C."/>
            <person name="Kianianmomeni A."/>
            <person name="Burglin T.R."/>
            <person name="Frech C."/>
            <person name="Turcotte B."/>
            <person name="Kopec K.O."/>
            <person name="Synnott J.M."/>
            <person name="Choo C."/>
            <person name="Paponov I."/>
            <person name="Finkler A."/>
            <person name="Soon Heng Tan C."/>
            <person name="Hutchins A.P."/>
            <person name="Weinmeier T."/>
            <person name="Rattei T."/>
            <person name="Chu J.S."/>
            <person name="Gimenez G."/>
            <person name="Irimia M."/>
            <person name="Rigden D.J."/>
            <person name="Fitzpatrick D.A."/>
            <person name="Lorenzo-Morales J."/>
            <person name="Bateman A."/>
            <person name="Chiu C.H."/>
            <person name="Tang P."/>
            <person name="Hegemann P."/>
            <person name="Fromm H."/>
            <person name="Raoult D."/>
            <person name="Greub G."/>
            <person name="Miranda-Saavedra D."/>
            <person name="Chen N."/>
            <person name="Nash P."/>
            <person name="Ginger M.L."/>
            <person name="Horn M."/>
            <person name="Schaap P."/>
            <person name="Caler L."/>
            <person name="Loftus B."/>
        </authorList>
    </citation>
    <scope>NUCLEOTIDE SEQUENCE [LARGE SCALE GENOMIC DNA]</scope>
    <source>
        <strain evidence="10 11">Neff</strain>
    </source>
</reference>
<dbReference type="Gene3D" id="3.40.20.10">
    <property type="entry name" value="Severin"/>
    <property type="match status" value="3"/>
</dbReference>
<evidence type="ECO:0000313" key="11">
    <source>
        <dbReference type="Proteomes" id="UP000011083"/>
    </source>
</evidence>
<keyword evidence="4" id="KW-0677">Repeat</keyword>
<evidence type="ECO:0000256" key="8">
    <source>
        <dbReference type="SAM" id="MobiDB-lite"/>
    </source>
</evidence>
<dbReference type="OrthoDB" id="10006997at2759"/>
<dbReference type="KEGG" id="acan:ACA1_362780"/>
<feature type="domain" description="ADF-H" evidence="9">
    <location>
        <begin position="1"/>
        <end position="130"/>
    </location>
</feature>
<proteinExistence type="inferred from homology"/>